<accession>A0A2V5KZM9</accession>
<dbReference type="GO" id="GO:0000272">
    <property type="term" value="P:polysaccharide catabolic process"/>
    <property type="evidence" value="ECO:0007669"/>
    <property type="project" value="TreeGrafter"/>
</dbReference>
<dbReference type="PANTHER" id="PTHR43576:SF2">
    <property type="entry name" value="INTRACELLULAR EXO-ALPHA-L-ARABINOFURANOSIDASE 2"/>
    <property type="match status" value="1"/>
</dbReference>
<dbReference type="EMBL" id="QJVJ01000003">
    <property type="protein sequence ID" value="PYI55636.1"/>
    <property type="molecule type" value="Genomic_DNA"/>
</dbReference>
<keyword evidence="4" id="KW-1185">Reference proteome</keyword>
<name>A0A2V5KZM9_9BACL</name>
<reference evidence="3 4" key="1">
    <citation type="submission" date="2018-05" db="EMBL/GenBank/DDBJ databases">
        <title>Paenibacillus flagellatus sp. nov., isolated from selenium mineral soil.</title>
        <authorList>
            <person name="Dai X."/>
        </authorList>
    </citation>
    <scope>NUCLEOTIDE SEQUENCE [LARGE SCALE GENOMIC DNA]</scope>
    <source>
        <strain evidence="3 4">DXL2</strain>
    </source>
</reference>
<comment type="caution">
    <text evidence="3">The sequence shown here is derived from an EMBL/GenBank/DDBJ whole genome shotgun (WGS) entry which is preliminary data.</text>
</comment>
<dbReference type="Gene3D" id="3.20.20.80">
    <property type="entry name" value="Glycosidases"/>
    <property type="match status" value="1"/>
</dbReference>
<protein>
    <recommendedName>
        <fullName evidence="2">Alpha-L-arabinofuranosidase 1 catalytic domain-containing protein</fullName>
    </recommendedName>
</protein>
<dbReference type="SUPFAM" id="SSF51445">
    <property type="entry name" value="(Trans)glycosidases"/>
    <property type="match status" value="1"/>
</dbReference>
<gene>
    <name evidence="3" type="ORF">DLM86_07870</name>
</gene>
<sequence length="599" mass="65541">MGVNLEMVKGTHAGLVSDRLNNPKFCGPADALTGIAPGWHPIIHNMGGMHAKLVPGMSLSGTESQMVHVYGGVSGRGIVQKGRYVRAGEILEVELWAKVRHHPVTVRVSLTPARSNALYDAADITIDAAYWKRYTARLNAPRDDREARFFITFVTNGQVLFDQVHLRPAGEGHVSEPMLETMRALRLPTVRFPGGSISSCYRWRHGTGPVHLRPSLPDPCFKWRIDYDFGIEDYLQMCLEQDIRPFVSVNIGSGTPAEAGELAAYCADWHRMQGVEPPEVYFMMGNEQYGAWEPSHMEADMYVEALREYVPLVRSNYPRARIVAMGAIECEGMDGRPATPLRHKLLEDGAGLFDVLTIHTYPGSGFDEPERQIARAAAGAASARSKLVQLIADCRDAGSDVKVAMTEWNFWTQATHWDGLGFFEPDDAAHGLFFSAMVHVFAGLAPDLELAHYYNLINVMGMLRNDGGHVSPTGVSGLYELYRPAFPGQVLPIAVDSPQLDDGSLQLDVLAVRTDEADFVFIANRSVRESVAVELAGMEGRPGSAALMLAADAASPFREEDAATASSSVGSAGTETLLPPLSVVRLRYERAGTTGEERL</sequence>
<evidence type="ECO:0000313" key="4">
    <source>
        <dbReference type="Proteomes" id="UP000247476"/>
    </source>
</evidence>
<proteinExistence type="predicted"/>
<evidence type="ECO:0000259" key="2">
    <source>
        <dbReference type="Pfam" id="PF22848"/>
    </source>
</evidence>
<dbReference type="AlphaFoldDB" id="A0A2V5KZM9"/>
<dbReference type="Gene3D" id="2.60.120.260">
    <property type="entry name" value="Galactose-binding domain-like"/>
    <property type="match status" value="1"/>
</dbReference>
<evidence type="ECO:0000313" key="3">
    <source>
        <dbReference type="EMBL" id="PYI55636.1"/>
    </source>
</evidence>
<dbReference type="PANTHER" id="PTHR43576">
    <property type="entry name" value="ALPHA-L-ARABINOFURANOSIDASE C-RELATED"/>
    <property type="match status" value="1"/>
</dbReference>
<organism evidence="3 4">
    <name type="scientific">Paenibacillus flagellatus</name>
    <dbReference type="NCBI Taxonomy" id="2211139"/>
    <lineage>
        <taxon>Bacteria</taxon>
        <taxon>Bacillati</taxon>
        <taxon>Bacillota</taxon>
        <taxon>Bacilli</taxon>
        <taxon>Bacillales</taxon>
        <taxon>Paenibacillaceae</taxon>
        <taxon>Paenibacillus</taxon>
    </lineage>
</organism>
<evidence type="ECO:0000256" key="1">
    <source>
        <dbReference type="ARBA" id="ARBA00004881"/>
    </source>
</evidence>
<dbReference type="Proteomes" id="UP000247476">
    <property type="component" value="Unassembled WGS sequence"/>
</dbReference>
<dbReference type="Pfam" id="PF22848">
    <property type="entry name" value="ASD1_dom"/>
    <property type="match status" value="1"/>
</dbReference>
<dbReference type="InterPro" id="IPR017853">
    <property type="entry name" value="GH"/>
</dbReference>
<dbReference type="InterPro" id="IPR055235">
    <property type="entry name" value="ASD1_cat"/>
</dbReference>
<comment type="pathway">
    <text evidence="1">Glycan metabolism.</text>
</comment>
<feature type="domain" description="Alpha-L-arabinofuranosidase 1 catalytic" evidence="2">
    <location>
        <begin position="182"/>
        <end position="266"/>
    </location>
</feature>